<sequence length="83" mass="9224">MDLKTYLRQKNGSVQMIADAFGVTTQAVYGWCKLRIPAERVLGIFQITDGAVTPSEMRPDIYPNDEVIKAMLESDLKADSSDV</sequence>
<dbReference type="Gene3D" id="1.10.260.40">
    <property type="entry name" value="lambda repressor-like DNA-binding domains"/>
    <property type="match status" value="1"/>
</dbReference>
<keyword evidence="2" id="KW-1185">Reference proteome</keyword>
<dbReference type="OrthoDB" id="6372288at2"/>
<name>A0A381ECY6_9GAMM</name>
<dbReference type="SUPFAM" id="SSF47413">
    <property type="entry name" value="lambda repressor-like DNA-binding domains"/>
    <property type="match status" value="1"/>
</dbReference>
<dbReference type="GO" id="GO:0003677">
    <property type="term" value="F:DNA binding"/>
    <property type="evidence" value="ECO:0007669"/>
    <property type="project" value="InterPro"/>
</dbReference>
<accession>A0A381ECY6</accession>
<proteinExistence type="predicted"/>
<dbReference type="RefSeq" id="WP_006984780.1">
    <property type="nucleotide sequence ID" value="NZ_CABMOK010000039.1"/>
</dbReference>
<evidence type="ECO:0000313" key="1">
    <source>
        <dbReference type="EMBL" id="SUX24846.1"/>
    </source>
</evidence>
<dbReference type="AlphaFoldDB" id="A0A381ECY6"/>
<dbReference type="Pfam" id="PF15943">
    <property type="entry name" value="YdaS_toxin"/>
    <property type="match status" value="1"/>
</dbReference>
<dbReference type="Proteomes" id="UP000254572">
    <property type="component" value="Unassembled WGS sequence"/>
</dbReference>
<reference evidence="1 2" key="1">
    <citation type="submission" date="2018-06" db="EMBL/GenBank/DDBJ databases">
        <authorList>
            <consortium name="Pathogen Informatics"/>
            <person name="Doyle S."/>
        </authorList>
    </citation>
    <scope>NUCLEOTIDE SEQUENCE [LARGE SCALE GENOMIC DNA]</scope>
    <source>
        <strain evidence="1 2">NCTC13294</strain>
    </source>
</reference>
<organism evidence="1 2">
    <name type="scientific">Cardiobacterium valvarum</name>
    <dbReference type="NCBI Taxonomy" id="194702"/>
    <lineage>
        <taxon>Bacteria</taxon>
        <taxon>Pseudomonadati</taxon>
        <taxon>Pseudomonadota</taxon>
        <taxon>Gammaproteobacteria</taxon>
        <taxon>Cardiobacteriales</taxon>
        <taxon>Cardiobacteriaceae</taxon>
        <taxon>Cardiobacterium</taxon>
    </lineage>
</organism>
<dbReference type="InterPro" id="IPR010982">
    <property type="entry name" value="Lambda_DNA-bd_dom_sf"/>
</dbReference>
<evidence type="ECO:0000313" key="2">
    <source>
        <dbReference type="Proteomes" id="UP000254572"/>
    </source>
</evidence>
<dbReference type="InterPro" id="IPR031856">
    <property type="entry name" value="YdaS_toxin-like"/>
</dbReference>
<dbReference type="EMBL" id="UFUW01000001">
    <property type="protein sequence ID" value="SUX24846.1"/>
    <property type="molecule type" value="Genomic_DNA"/>
</dbReference>
<gene>
    <name evidence="1" type="ORF">NCTC13294_02110</name>
</gene>
<protein>
    <submittedName>
        <fullName evidence="1">Uncharacterized protein conserved in bacteria, prophage-related</fullName>
    </submittedName>
</protein>